<feature type="compositionally biased region" description="Polar residues" evidence="1">
    <location>
        <begin position="110"/>
        <end position="124"/>
    </location>
</feature>
<dbReference type="EMBL" id="JAAGAX010000012">
    <property type="protein sequence ID" value="KAF2296794.1"/>
    <property type="molecule type" value="Genomic_DNA"/>
</dbReference>
<comment type="caution">
    <text evidence="3">The sequence shown here is derived from an EMBL/GenBank/DDBJ whole genome shotgun (WGS) entry which is preliminary data.</text>
</comment>
<protein>
    <submittedName>
        <fullName evidence="3">Uncharacterized protein</fullName>
    </submittedName>
</protein>
<proteinExistence type="predicted"/>
<evidence type="ECO:0000313" key="4">
    <source>
        <dbReference type="Proteomes" id="UP000467840"/>
    </source>
</evidence>
<dbReference type="Proteomes" id="UP000467840">
    <property type="component" value="Chromosome 18"/>
</dbReference>
<evidence type="ECO:0000313" key="2">
    <source>
        <dbReference type="EMBL" id="KAF2296794.1"/>
    </source>
</evidence>
<reference evidence="3 4" key="1">
    <citation type="journal article" date="2020" name="Mol. Plant">
        <title>The Chromosome-Based Rubber Tree Genome Provides New Insights into Spurge Genome Evolution and Rubber Biosynthesis.</title>
        <authorList>
            <person name="Liu J."/>
            <person name="Shi C."/>
            <person name="Shi C.C."/>
            <person name="Li W."/>
            <person name="Zhang Q.J."/>
            <person name="Zhang Y."/>
            <person name="Li K."/>
            <person name="Lu H.F."/>
            <person name="Shi C."/>
            <person name="Zhu S.T."/>
            <person name="Xiao Z.Y."/>
            <person name="Nan H."/>
            <person name="Yue Y."/>
            <person name="Zhu X.G."/>
            <person name="Wu Y."/>
            <person name="Hong X.N."/>
            <person name="Fan G.Y."/>
            <person name="Tong Y."/>
            <person name="Zhang D."/>
            <person name="Mao C.L."/>
            <person name="Liu Y.L."/>
            <person name="Hao S.J."/>
            <person name="Liu W.Q."/>
            <person name="Lv M.Q."/>
            <person name="Zhang H.B."/>
            <person name="Liu Y."/>
            <person name="Hu-Tang G.R."/>
            <person name="Wang J.P."/>
            <person name="Wang J.H."/>
            <person name="Sun Y.H."/>
            <person name="Ni S.B."/>
            <person name="Chen W.B."/>
            <person name="Zhang X.C."/>
            <person name="Jiao Y.N."/>
            <person name="Eichler E.E."/>
            <person name="Li G.H."/>
            <person name="Liu X."/>
            <person name="Gao L.Z."/>
        </authorList>
    </citation>
    <scope>NUCLEOTIDE SEQUENCE [LARGE SCALE GENOMIC DNA]</scope>
    <source>
        <strain evidence="4">cv. GT1</strain>
        <tissue evidence="3">Leaf</tissue>
    </source>
</reference>
<keyword evidence="4" id="KW-1185">Reference proteome</keyword>
<gene>
    <name evidence="2" type="ORF">GH714_002012</name>
    <name evidence="3" type="ORF">GH714_022127</name>
</gene>
<accession>A0A6A6NIH0</accession>
<evidence type="ECO:0000256" key="1">
    <source>
        <dbReference type="SAM" id="MobiDB-lite"/>
    </source>
</evidence>
<feature type="region of interest" description="Disordered" evidence="1">
    <location>
        <begin position="101"/>
        <end position="124"/>
    </location>
</feature>
<sequence length="124" mass="13856">MYLVEVVPIGLFDGFDVKNLDANNRDVGASIVGSNLNAFVEGQNDTNVERVEIQCDVETNDERDEGNQTNDRMEGENVFDVVRDGGIQYEEIEVWTVDFSGSEHEPINEEQFSSDIDSSCNEVS</sequence>
<organism evidence="3 4">
    <name type="scientific">Hevea brasiliensis</name>
    <name type="common">Para rubber tree</name>
    <name type="synonym">Siphonia brasiliensis</name>
    <dbReference type="NCBI Taxonomy" id="3981"/>
    <lineage>
        <taxon>Eukaryota</taxon>
        <taxon>Viridiplantae</taxon>
        <taxon>Streptophyta</taxon>
        <taxon>Embryophyta</taxon>
        <taxon>Tracheophyta</taxon>
        <taxon>Spermatophyta</taxon>
        <taxon>Magnoliopsida</taxon>
        <taxon>eudicotyledons</taxon>
        <taxon>Gunneridae</taxon>
        <taxon>Pentapetalae</taxon>
        <taxon>rosids</taxon>
        <taxon>fabids</taxon>
        <taxon>Malpighiales</taxon>
        <taxon>Euphorbiaceae</taxon>
        <taxon>Crotonoideae</taxon>
        <taxon>Micrandreae</taxon>
        <taxon>Hevea</taxon>
    </lineage>
</organism>
<dbReference type="Proteomes" id="UP000467840">
    <property type="component" value="Chromosome 5"/>
</dbReference>
<evidence type="ECO:0000313" key="3">
    <source>
        <dbReference type="EMBL" id="KAF2324994.1"/>
    </source>
</evidence>
<dbReference type="AlphaFoldDB" id="A0A6A6NIH0"/>
<name>A0A6A6NIH0_HEVBR</name>
<dbReference type="EMBL" id="JAAGAX010000001">
    <property type="protein sequence ID" value="KAF2324994.1"/>
    <property type="molecule type" value="Genomic_DNA"/>
</dbReference>